<dbReference type="SUPFAM" id="SSF55874">
    <property type="entry name" value="ATPase domain of HSP90 chaperone/DNA topoisomerase II/histidine kinase"/>
    <property type="match status" value="1"/>
</dbReference>
<dbReference type="FunFam" id="3.30.565.10:FF:000017">
    <property type="entry name" value="PMS1 homolog 1, mismatch repair system component"/>
    <property type="match status" value="1"/>
</dbReference>
<dbReference type="Pfam" id="PF13589">
    <property type="entry name" value="HATPase_c_3"/>
    <property type="match status" value="1"/>
</dbReference>
<comment type="similarity">
    <text evidence="1">Belongs to the DNA mismatch repair MutL/HexB family.</text>
</comment>
<dbReference type="PANTHER" id="PTHR10073:SF41">
    <property type="entry name" value="MISMATCH REPAIR PROTEIN, PUTATIVE (AFU_ORTHOLOGUE AFUA_8G05820)-RELATED"/>
    <property type="match status" value="1"/>
</dbReference>
<evidence type="ECO:0000313" key="3">
    <source>
        <dbReference type="Proteomes" id="UP000033483"/>
    </source>
</evidence>
<evidence type="ECO:0000313" key="2">
    <source>
        <dbReference type="EMBL" id="KKA29462.1"/>
    </source>
</evidence>
<dbReference type="PROSITE" id="PS00058">
    <property type="entry name" value="DNA_MISMATCH_REPAIR_1"/>
    <property type="match status" value="1"/>
</dbReference>
<keyword evidence="3" id="KW-1185">Reference proteome</keyword>
<accession>A0A0F4ZG06</accession>
<dbReference type="EMBL" id="LAEV01000829">
    <property type="protein sequence ID" value="KKA29462.1"/>
    <property type="molecule type" value="Genomic_DNA"/>
</dbReference>
<dbReference type="InterPro" id="IPR038973">
    <property type="entry name" value="MutL/Mlh/Pms-like"/>
</dbReference>
<dbReference type="PANTHER" id="PTHR10073">
    <property type="entry name" value="DNA MISMATCH REPAIR PROTEIN MLH, PMS, MUTL"/>
    <property type="match status" value="1"/>
</dbReference>
<comment type="caution">
    <text evidence="2">The sequence shown here is derived from an EMBL/GenBank/DDBJ whole genome shotgun (WGS) entry which is preliminary data.</text>
</comment>
<protein>
    <recommendedName>
        <fullName evidence="4">DNA mismatch repair protein S5 domain-containing protein</fullName>
    </recommendedName>
</protein>
<name>A0A0F4ZG06_9PEZI</name>
<dbReference type="GO" id="GO:0032389">
    <property type="term" value="C:MutLalpha complex"/>
    <property type="evidence" value="ECO:0007669"/>
    <property type="project" value="TreeGrafter"/>
</dbReference>
<dbReference type="AlphaFoldDB" id="A0A0F4ZG06"/>
<gene>
    <name evidence="2" type="ORF">TD95_005046</name>
</gene>
<dbReference type="GO" id="GO:0016887">
    <property type="term" value="F:ATP hydrolysis activity"/>
    <property type="evidence" value="ECO:0007669"/>
    <property type="project" value="InterPro"/>
</dbReference>
<reference evidence="2 3" key="1">
    <citation type="submission" date="2015-03" db="EMBL/GenBank/DDBJ databases">
        <authorList>
            <person name="Radwan O."/>
            <person name="Al-Naeli F.A."/>
            <person name="Rendon G.A."/>
            <person name="Fields C."/>
        </authorList>
    </citation>
    <scope>NUCLEOTIDE SEQUENCE [LARGE SCALE GENOMIC DNA]</scope>
    <source>
        <strain evidence="2">CR-DP1</strain>
    </source>
</reference>
<sequence>MPIKALPPETYRKFISSFVITSPDVLVKELVENSIDAGATSIEVLVSANTVDRIQVRDNGSGISQDDFDVLGRRSHTSKLTSYSELICKGGTTFGFRGEALASANTHGSVTITTRTKADKLASTISLVPKIGGVSLCKPTSGVFGTTVAVARLFGNLPVRRQQFTKSASKTLAKIKETLLRILMVRPGLKIVFKCKTGISQ</sequence>
<dbReference type="Proteomes" id="UP000033483">
    <property type="component" value="Unassembled WGS sequence"/>
</dbReference>
<organism evidence="2 3">
    <name type="scientific">Thielaviopsis punctulata</name>
    <dbReference type="NCBI Taxonomy" id="72032"/>
    <lineage>
        <taxon>Eukaryota</taxon>
        <taxon>Fungi</taxon>
        <taxon>Dikarya</taxon>
        <taxon>Ascomycota</taxon>
        <taxon>Pezizomycotina</taxon>
        <taxon>Sordariomycetes</taxon>
        <taxon>Hypocreomycetidae</taxon>
        <taxon>Microascales</taxon>
        <taxon>Ceratocystidaceae</taxon>
        <taxon>Thielaviopsis</taxon>
    </lineage>
</organism>
<dbReference type="GO" id="GO:0006298">
    <property type="term" value="P:mismatch repair"/>
    <property type="evidence" value="ECO:0007669"/>
    <property type="project" value="InterPro"/>
</dbReference>
<dbReference type="Gene3D" id="3.30.565.10">
    <property type="entry name" value="Histidine kinase-like ATPase, C-terminal domain"/>
    <property type="match status" value="1"/>
</dbReference>
<evidence type="ECO:0008006" key="4">
    <source>
        <dbReference type="Google" id="ProtNLM"/>
    </source>
</evidence>
<dbReference type="GO" id="GO:0140664">
    <property type="term" value="F:ATP-dependent DNA damage sensor activity"/>
    <property type="evidence" value="ECO:0007669"/>
    <property type="project" value="InterPro"/>
</dbReference>
<evidence type="ECO:0000256" key="1">
    <source>
        <dbReference type="ARBA" id="ARBA00006082"/>
    </source>
</evidence>
<dbReference type="OrthoDB" id="10263226at2759"/>
<proteinExistence type="inferred from homology"/>
<dbReference type="InterPro" id="IPR014762">
    <property type="entry name" value="DNA_mismatch_repair_CS"/>
</dbReference>
<dbReference type="InterPro" id="IPR036890">
    <property type="entry name" value="HATPase_C_sf"/>
</dbReference>